<gene>
    <name evidence="4" type="ORF">HKN21_01710</name>
</gene>
<organism evidence="4 5">
    <name type="scientific">Eiseniibacteriota bacterium</name>
    <dbReference type="NCBI Taxonomy" id="2212470"/>
    <lineage>
        <taxon>Bacteria</taxon>
        <taxon>Candidatus Eiseniibacteriota</taxon>
    </lineage>
</organism>
<comment type="caution">
    <text evidence="4">The sequence shown here is derived from an EMBL/GenBank/DDBJ whole genome shotgun (WGS) entry which is preliminary data.</text>
</comment>
<dbReference type="InterPro" id="IPR050491">
    <property type="entry name" value="AmpC-like"/>
</dbReference>
<evidence type="ECO:0000313" key="5">
    <source>
        <dbReference type="Proteomes" id="UP000547674"/>
    </source>
</evidence>
<dbReference type="Proteomes" id="UP000547674">
    <property type="component" value="Unassembled WGS sequence"/>
</dbReference>
<dbReference type="PANTHER" id="PTHR46825:SF9">
    <property type="entry name" value="BETA-LACTAMASE-RELATED DOMAIN-CONTAINING PROTEIN"/>
    <property type="match status" value="1"/>
</dbReference>
<dbReference type="InterPro" id="IPR001466">
    <property type="entry name" value="Beta-lactam-related"/>
</dbReference>
<dbReference type="GO" id="GO:0016787">
    <property type="term" value="F:hydrolase activity"/>
    <property type="evidence" value="ECO:0007669"/>
    <property type="project" value="UniProtKB-KW"/>
</dbReference>
<dbReference type="EMBL" id="JABDJR010000060">
    <property type="protein sequence ID" value="NNF05454.1"/>
    <property type="molecule type" value="Genomic_DNA"/>
</dbReference>
<dbReference type="Pfam" id="PF11954">
    <property type="entry name" value="DUF3471"/>
    <property type="match status" value="1"/>
</dbReference>
<proteinExistence type="predicted"/>
<accession>A0A7Y2E8Y5</accession>
<evidence type="ECO:0000259" key="2">
    <source>
        <dbReference type="Pfam" id="PF00144"/>
    </source>
</evidence>
<dbReference type="Pfam" id="PF00144">
    <property type="entry name" value="Beta-lactamase"/>
    <property type="match status" value="1"/>
</dbReference>
<dbReference type="SUPFAM" id="SSF56601">
    <property type="entry name" value="beta-lactamase/transpeptidase-like"/>
    <property type="match status" value="1"/>
</dbReference>
<dbReference type="InterPro" id="IPR012338">
    <property type="entry name" value="Beta-lactam/transpept-like"/>
</dbReference>
<protein>
    <submittedName>
        <fullName evidence="4">Serine hydrolase</fullName>
    </submittedName>
</protein>
<dbReference type="PANTHER" id="PTHR46825">
    <property type="entry name" value="D-ALANYL-D-ALANINE-CARBOXYPEPTIDASE/ENDOPEPTIDASE AMPH"/>
    <property type="match status" value="1"/>
</dbReference>
<sequence length="455" mass="48369">MTPKSTTFLFAMALLLGTVHSRGAFAQVVAPSDLATQIDQIVAPYAAAKDFMGVIAIQQGDDAPLISAHGLSSIELGTAHHEHGVFMIGSVSKQFTAAAILLLEDDEILKTSDVISKFLPEFGSHPPITIHQALAHTSGIGDIYSLKRFGSTGGQVAAFEEVIQDLAALPLTHDPGSRYAYSNGGYAVLAAVIERVSGTAYGEFLKARIFEPLGLRTMTHDPGPARPGPVPGYAPWGSSQVEAVLPIAPAFLSGSGSLWSSAEDLLRWNQALHGGELLSPTSYAKFTQDHGNGYGYGVSVFTRFGRDVIGHDGRVAGYASDLAYYPNEELTVAVLSNVESVARDEIRQWIAAAVFGEDYALGTPREFASPPTNLAAYVGQYAFGPNFIVSISVSSGRLLARANQGGFSELTPLKNGDWFSRMLYATVRFERDADGAVSQLVWGTGEGAPAGKRLN</sequence>
<feature type="chain" id="PRO_5031401498" evidence="1">
    <location>
        <begin position="27"/>
        <end position="455"/>
    </location>
</feature>
<dbReference type="AlphaFoldDB" id="A0A7Y2E8Y5"/>
<reference evidence="4 5" key="1">
    <citation type="submission" date="2020-03" db="EMBL/GenBank/DDBJ databases">
        <title>Metabolic flexibility allows generalist bacteria to become dominant in a frequently disturbed ecosystem.</title>
        <authorList>
            <person name="Chen Y.-J."/>
            <person name="Leung P.M."/>
            <person name="Bay S.K."/>
            <person name="Hugenholtz P."/>
            <person name="Kessler A.J."/>
            <person name="Shelley G."/>
            <person name="Waite D.W."/>
            <person name="Cook P.L."/>
            <person name="Greening C."/>
        </authorList>
    </citation>
    <scope>NUCLEOTIDE SEQUENCE [LARGE SCALE GENOMIC DNA]</scope>
    <source>
        <strain evidence="4">SS_bin_28</strain>
    </source>
</reference>
<feature type="signal peptide" evidence="1">
    <location>
        <begin position="1"/>
        <end position="26"/>
    </location>
</feature>
<keyword evidence="1" id="KW-0732">Signal</keyword>
<keyword evidence="4" id="KW-0378">Hydrolase</keyword>
<dbReference type="InterPro" id="IPR021860">
    <property type="entry name" value="Peptidase_S12_Pab87-rel_C"/>
</dbReference>
<dbReference type="Gene3D" id="3.40.710.10">
    <property type="entry name" value="DD-peptidase/beta-lactamase superfamily"/>
    <property type="match status" value="1"/>
</dbReference>
<evidence type="ECO:0000259" key="3">
    <source>
        <dbReference type="Pfam" id="PF11954"/>
    </source>
</evidence>
<feature type="domain" description="Beta-lactamase-related" evidence="2">
    <location>
        <begin position="38"/>
        <end position="353"/>
    </location>
</feature>
<name>A0A7Y2E8Y5_UNCEI</name>
<feature type="domain" description="Peptidase S12 Pab87-related C-terminal" evidence="3">
    <location>
        <begin position="368"/>
        <end position="442"/>
    </location>
</feature>
<evidence type="ECO:0000256" key="1">
    <source>
        <dbReference type="SAM" id="SignalP"/>
    </source>
</evidence>
<evidence type="ECO:0000313" key="4">
    <source>
        <dbReference type="EMBL" id="NNF05454.1"/>
    </source>
</evidence>